<dbReference type="PROSITE" id="PS00463">
    <property type="entry name" value="ZN2_CY6_FUNGAL_1"/>
    <property type="match status" value="1"/>
</dbReference>
<dbReference type="eggNOG" id="ENOG502QPY2">
    <property type="taxonomic scope" value="Eukaryota"/>
</dbReference>
<dbReference type="GO" id="GO:0000976">
    <property type="term" value="F:transcription cis-regulatory region binding"/>
    <property type="evidence" value="ECO:0007669"/>
    <property type="project" value="TreeGrafter"/>
</dbReference>
<feature type="region of interest" description="Disordered" evidence="3">
    <location>
        <begin position="1"/>
        <end position="21"/>
    </location>
</feature>
<dbReference type="Pfam" id="PF11951">
    <property type="entry name" value="Fungal_trans_2"/>
    <property type="match status" value="1"/>
</dbReference>
<dbReference type="AlphaFoldDB" id="M2UC00"/>
<protein>
    <recommendedName>
        <fullName evidence="4">Zn(2)-C6 fungal-type domain-containing protein</fullName>
    </recommendedName>
</protein>
<dbReference type="PROSITE" id="PS50048">
    <property type="entry name" value="ZN2_CY6_FUNGAL_2"/>
    <property type="match status" value="1"/>
</dbReference>
<dbReference type="GO" id="GO:0008270">
    <property type="term" value="F:zinc ion binding"/>
    <property type="evidence" value="ECO:0007669"/>
    <property type="project" value="InterPro"/>
</dbReference>
<keyword evidence="6" id="KW-1185">Reference proteome</keyword>
<dbReference type="OrthoDB" id="3886144at2759"/>
<dbReference type="SMART" id="SM00066">
    <property type="entry name" value="GAL4"/>
    <property type="match status" value="1"/>
</dbReference>
<evidence type="ECO:0000256" key="1">
    <source>
        <dbReference type="ARBA" id="ARBA00004123"/>
    </source>
</evidence>
<dbReference type="GO" id="GO:0045944">
    <property type="term" value="P:positive regulation of transcription by RNA polymerase II"/>
    <property type="evidence" value="ECO:0007669"/>
    <property type="project" value="TreeGrafter"/>
</dbReference>
<dbReference type="HOGENOM" id="CLU_011075_0_0_1"/>
<feature type="region of interest" description="Disordered" evidence="3">
    <location>
        <begin position="67"/>
        <end position="155"/>
    </location>
</feature>
<dbReference type="PANTHER" id="PTHR37534">
    <property type="entry name" value="TRANSCRIPTIONAL ACTIVATOR PROTEIN UGA3"/>
    <property type="match status" value="1"/>
</dbReference>
<organism evidence="5 6">
    <name type="scientific">Cochliobolus heterostrophus (strain C5 / ATCC 48332 / race O)</name>
    <name type="common">Southern corn leaf blight fungus</name>
    <name type="synonym">Bipolaris maydis</name>
    <dbReference type="NCBI Taxonomy" id="701091"/>
    <lineage>
        <taxon>Eukaryota</taxon>
        <taxon>Fungi</taxon>
        <taxon>Dikarya</taxon>
        <taxon>Ascomycota</taxon>
        <taxon>Pezizomycotina</taxon>
        <taxon>Dothideomycetes</taxon>
        <taxon>Pleosporomycetidae</taxon>
        <taxon>Pleosporales</taxon>
        <taxon>Pleosporineae</taxon>
        <taxon>Pleosporaceae</taxon>
        <taxon>Bipolaris</taxon>
    </lineage>
</organism>
<name>M2UC00_COCH5</name>
<dbReference type="STRING" id="701091.M2UC00"/>
<dbReference type="SUPFAM" id="SSF57701">
    <property type="entry name" value="Zn2/Cys6 DNA-binding domain"/>
    <property type="match status" value="1"/>
</dbReference>
<reference evidence="5 6" key="1">
    <citation type="journal article" date="2012" name="PLoS Pathog.">
        <title>Diverse lifestyles and strategies of plant pathogenesis encoded in the genomes of eighteen Dothideomycetes fungi.</title>
        <authorList>
            <person name="Ohm R.A."/>
            <person name="Feau N."/>
            <person name="Henrissat B."/>
            <person name="Schoch C.L."/>
            <person name="Horwitz B.A."/>
            <person name="Barry K.W."/>
            <person name="Condon B.J."/>
            <person name="Copeland A.C."/>
            <person name="Dhillon B."/>
            <person name="Glaser F."/>
            <person name="Hesse C.N."/>
            <person name="Kosti I."/>
            <person name="LaButti K."/>
            <person name="Lindquist E.A."/>
            <person name="Lucas S."/>
            <person name="Salamov A.A."/>
            <person name="Bradshaw R.E."/>
            <person name="Ciuffetti L."/>
            <person name="Hamelin R.C."/>
            <person name="Kema G.H.J."/>
            <person name="Lawrence C."/>
            <person name="Scott J.A."/>
            <person name="Spatafora J.W."/>
            <person name="Turgeon B.G."/>
            <person name="de Wit P.J.G.M."/>
            <person name="Zhong S."/>
            <person name="Goodwin S.B."/>
            <person name="Grigoriev I.V."/>
        </authorList>
    </citation>
    <scope>NUCLEOTIDE SEQUENCE [LARGE SCALE GENOMIC DNA]</scope>
    <source>
        <strain evidence="6">C5 / ATCC 48332 / race O</strain>
    </source>
</reference>
<dbReference type="InterPro" id="IPR036864">
    <property type="entry name" value="Zn2-C6_fun-type_DNA-bd_sf"/>
</dbReference>
<dbReference type="Pfam" id="PF00172">
    <property type="entry name" value="Zn_clus"/>
    <property type="match status" value="1"/>
</dbReference>
<dbReference type="GO" id="GO:0005634">
    <property type="term" value="C:nucleus"/>
    <property type="evidence" value="ECO:0007669"/>
    <property type="project" value="UniProtKB-SubCell"/>
</dbReference>
<evidence type="ECO:0000256" key="2">
    <source>
        <dbReference type="ARBA" id="ARBA00023242"/>
    </source>
</evidence>
<dbReference type="PANTHER" id="PTHR37534:SF47">
    <property type="entry name" value="ZN(2)-C6 FUNGAL-TYPE DOMAIN-CONTAINING PROTEIN"/>
    <property type="match status" value="1"/>
</dbReference>
<reference evidence="6" key="2">
    <citation type="journal article" date="2013" name="PLoS Genet.">
        <title>Comparative genome structure, secondary metabolite, and effector coding capacity across Cochliobolus pathogens.</title>
        <authorList>
            <person name="Condon B.J."/>
            <person name="Leng Y."/>
            <person name="Wu D."/>
            <person name="Bushley K.E."/>
            <person name="Ohm R.A."/>
            <person name="Otillar R."/>
            <person name="Martin J."/>
            <person name="Schackwitz W."/>
            <person name="Grimwood J."/>
            <person name="MohdZainudin N."/>
            <person name="Xue C."/>
            <person name="Wang R."/>
            <person name="Manning V.A."/>
            <person name="Dhillon B."/>
            <person name="Tu Z.J."/>
            <person name="Steffenson B.J."/>
            <person name="Salamov A."/>
            <person name="Sun H."/>
            <person name="Lowry S."/>
            <person name="LaButti K."/>
            <person name="Han J."/>
            <person name="Copeland A."/>
            <person name="Lindquist E."/>
            <person name="Barry K."/>
            <person name="Schmutz J."/>
            <person name="Baker S.E."/>
            <person name="Ciuffetti L.M."/>
            <person name="Grigoriev I.V."/>
            <person name="Zhong S."/>
            <person name="Turgeon B.G."/>
        </authorList>
    </citation>
    <scope>NUCLEOTIDE SEQUENCE [LARGE SCALE GENOMIC DNA]</scope>
    <source>
        <strain evidence="6">C5 / ATCC 48332 / race O</strain>
    </source>
</reference>
<dbReference type="Gene3D" id="4.10.240.10">
    <property type="entry name" value="Zn(2)-C6 fungal-type DNA-binding domain"/>
    <property type="match status" value="1"/>
</dbReference>
<keyword evidence="2" id="KW-0539">Nucleus</keyword>
<comment type="subcellular location">
    <subcellularLocation>
        <location evidence="1">Nucleus</location>
    </subcellularLocation>
</comment>
<dbReference type="CDD" id="cd00067">
    <property type="entry name" value="GAL4"/>
    <property type="match status" value="1"/>
</dbReference>
<feature type="compositionally biased region" description="Polar residues" evidence="3">
    <location>
        <begin position="81"/>
        <end position="91"/>
    </location>
</feature>
<dbReference type="OMA" id="TAQAYRW"/>
<dbReference type="InterPro" id="IPR021858">
    <property type="entry name" value="Fun_TF"/>
</dbReference>
<evidence type="ECO:0000313" key="6">
    <source>
        <dbReference type="Proteomes" id="UP000016936"/>
    </source>
</evidence>
<dbReference type="Proteomes" id="UP000016936">
    <property type="component" value="Unassembled WGS sequence"/>
</dbReference>
<evidence type="ECO:0000313" key="5">
    <source>
        <dbReference type="EMBL" id="EMD96094.1"/>
    </source>
</evidence>
<feature type="domain" description="Zn(2)-C6 fungal-type" evidence="4">
    <location>
        <begin position="22"/>
        <end position="50"/>
    </location>
</feature>
<dbReference type="GO" id="GO:0000981">
    <property type="term" value="F:DNA-binding transcription factor activity, RNA polymerase II-specific"/>
    <property type="evidence" value="ECO:0007669"/>
    <property type="project" value="InterPro"/>
</dbReference>
<dbReference type="InterPro" id="IPR001138">
    <property type="entry name" value="Zn2Cys6_DnaBD"/>
</dbReference>
<accession>M2UC00</accession>
<gene>
    <name evidence="5" type="ORF">COCHEDRAFT_1166955</name>
</gene>
<dbReference type="EMBL" id="KB445570">
    <property type="protein sequence ID" value="EMD96094.1"/>
    <property type="molecule type" value="Genomic_DNA"/>
</dbReference>
<evidence type="ECO:0000259" key="4">
    <source>
        <dbReference type="PROSITE" id="PS50048"/>
    </source>
</evidence>
<feature type="region of interest" description="Disordered" evidence="3">
    <location>
        <begin position="174"/>
        <end position="194"/>
    </location>
</feature>
<proteinExistence type="predicted"/>
<evidence type="ECO:0000256" key="3">
    <source>
        <dbReference type="SAM" id="MobiDB-lite"/>
    </source>
</evidence>
<sequence length="725" mass="80727">MSSQPPANALLNKRKQTKSRNGCITCKAKRLKCDEKKPTCDQCARRVVPCGGYKKDFKWRPFEEPIVRGKSNAKSRKDHIPTSTHSPPQDHTSTHGHQHDFTSSISPNPHLPQPQPPYYFMHASPTGPSFPQPSFEPPEDLSAAPSASPFITAPQLTSPVDSHAQASLASCSTFGADSTSTAQSQGTADSSILSGQSPRLVDLLMPGTDLSVPPEEYSSFLTQHEAFYQPTGLTPPAPTDQDDDNEELVCYARQDLGNWVLPLPSPASSSSSTSSSDSPTCRIPAQIQFSSFSAESLSRRYHRDTCGVLSVKDGPTENPWRTLIWPLTRECPALYHAIVSMTSFHQSKDIPILRIQGIDHMRSAVHALAAGLPNMRVDAAISTTLVLAFAESWDQHISTGINHIKGAKVLINQALIQHRLTPMKGEEWARLKFLCNAWIYMDVLARLTSTDEDETYDVDTVQESIYGTGETDTTLDPLMGCAHTLFPIIGRVANLVRKVRRSNNNGPTIISQAMQLKYQLEDWAPPSFIEDPEDETTSPHDTIKTAIAYQNATLLYLHQAVPEIPSQSSSALAKKVLCDLATVDPRSRSIIVHIYPLMAAGCEATNPEEREWVKARWELMSSRMKLGIIERCLEVTKEVWSRRDASAAERMAMQVDDKCAQSFSSYTPMRNDEFDLMDELNWRDTRQWEQTSNSHLSSMDPEVTVKGRLHWLGVMKDWNWEILLG</sequence>